<protein>
    <submittedName>
        <fullName evidence="1">Uncharacterized protein</fullName>
    </submittedName>
</protein>
<gene>
    <name evidence="1" type="ORF">A4A49_59082</name>
</gene>
<evidence type="ECO:0000313" key="2">
    <source>
        <dbReference type="Proteomes" id="UP000187609"/>
    </source>
</evidence>
<reference evidence="1" key="1">
    <citation type="submission" date="2016-11" db="EMBL/GenBank/DDBJ databases">
        <title>The genome of Nicotiana attenuata.</title>
        <authorList>
            <person name="Xu S."/>
            <person name="Brockmoeller T."/>
            <person name="Gaquerel E."/>
            <person name="Navarro A."/>
            <person name="Kuhl H."/>
            <person name="Gase K."/>
            <person name="Ling Z."/>
            <person name="Zhou W."/>
            <person name="Kreitzer C."/>
            <person name="Stanke M."/>
            <person name="Tang H."/>
            <person name="Lyons E."/>
            <person name="Pandey P."/>
            <person name="Pandey S.P."/>
            <person name="Timmermann B."/>
            <person name="Baldwin I.T."/>
        </authorList>
    </citation>
    <scope>NUCLEOTIDE SEQUENCE [LARGE SCALE GENOMIC DNA]</scope>
    <source>
        <strain evidence="1">UT</strain>
    </source>
</reference>
<keyword evidence="2" id="KW-1185">Reference proteome</keyword>
<organism evidence="1 2">
    <name type="scientific">Nicotiana attenuata</name>
    <name type="common">Coyote tobacco</name>
    <dbReference type="NCBI Taxonomy" id="49451"/>
    <lineage>
        <taxon>Eukaryota</taxon>
        <taxon>Viridiplantae</taxon>
        <taxon>Streptophyta</taxon>
        <taxon>Embryophyta</taxon>
        <taxon>Tracheophyta</taxon>
        <taxon>Spermatophyta</taxon>
        <taxon>Magnoliopsida</taxon>
        <taxon>eudicotyledons</taxon>
        <taxon>Gunneridae</taxon>
        <taxon>Pentapetalae</taxon>
        <taxon>asterids</taxon>
        <taxon>lamiids</taxon>
        <taxon>Solanales</taxon>
        <taxon>Solanaceae</taxon>
        <taxon>Nicotianoideae</taxon>
        <taxon>Nicotianeae</taxon>
        <taxon>Nicotiana</taxon>
    </lineage>
</organism>
<dbReference type="EMBL" id="MJEQ01000994">
    <property type="protein sequence ID" value="OIT32796.1"/>
    <property type="molecule type" value="Genomic_DNA"/>
</dbReference>
<name>A0A314KTW1_NICAT</name>
<sequence length="83" mass="9397">MQNCKTLLQQLTNLSSLHQQILIKIIKPAGKTILRASEFGNNPSTLRNSMLSRFTRKHKSHNSPNSPEVIVGFLFYLTNLDDS</sequence>
<dbReference type="AlphaFoldDB" id="A0A314KTW1"/>
<comment type="caution">
    <text evidence="1">The sequence shown here is derived from an EMBL/GenBank/DDBJ whole genome shotgun (WGS) entry which is preliminary data.</text>
</comment>
<accession>A0A314KTW1</accession>
<evidence type="ECO:0000313" key="1">
    <source>
        <dbReference type="EMBL" id="OIT32796.1"/>
    </source>
</evidence>
<dbReference type="SMR" id="A0A314KTW1"/>
<proteinExistence type="predicted"/>
<dbReference type="Proteomes" id="UP000187609">
    <property type="component" value="Unassembled WGS sequence"/>
</dbReference>
<dbReference type="Gramene" id="OIT32796">
    <property type="protein sequence ID" value="OIT32796"/>
    <property type="gene ID" value="A4A49_59082"/>
</dbReference>